<sequence length="68" mass="7731">MAMPPHYVTAQKTAAMHGTWVSRLLSGGCVGNVSMCFLSLECSQAAKHHYEERARFPVRMRYVKARQF</sequence>
<dbReference type="HOGENOM" id="CLU_2794089_0_0_1"/>
<name>X0HRH2_FUSOX</name>
<accession>X0HRH2</accession>
<reference evidence="1" key="1">
    <citation type="submission" date="2011-11" db="EMBL/GenBank/DDBJ databases">
        <title>The Genome Sequence of Fusarium oxysporum PHW808.</title>
        <authorList>
            <consortium name="The Broad Institute Genome Sequencing Platform"/>
            <person name="Ma L.-J."/>
            <person name="Gale L.R."/>
            <person name="Schwartz D.C."/>
            <person name="Zhou S."/>
            <person name="Corby-Kistler H."/>
            <person name="Young S.K."/>
            <person name="Zeng Q."/>
            <person name="Gargeya S."/>
            <person name="Fitzgerald M."/>
            <person name="Haas B."/>
            <person name="Abouelleil A."/>
            <person name="Alvarado L."/>
            <person name="Arachchi H.M."/>
            <person name="Berlin A."/>
            <person name="Brown A."/>
            <person name="Chapman S.B."/>
            <person name="Chen Z."/>
            <person name="Dunbar C."/>
            <person name="Freedman E."/>
            <person name="Gearin G."/>
            <person name="Goldberg J."/>
            <person name="Griggs A."/>
            <person name="Gujja S."/>
            <person name="Heiman D."/>
            <person name="Howarth C."/>
            <person name="Larson L."/>
            <person name="Lui A."/>
            <person name="MacDonald P.J.P."/>
            <person name="Montmayeur A."/>
            <person name="Murphy C."/>
            <person name="Neiman D."/>
            <person name="Pearson M."/>
            <person name="Priest M."/>
            <person name="Roberts A."/>
            <person name="Saif S."/>
            <person name="Shea T."/>
            <person name="Shenoy N."/>
            <person name="Sisk P."/>
            <person name="Stolte C."/>
            <person name="Sykes S."/>
            <person name="Wortman J."/>
            <person name="Nusbaum C."/>
            <person name="Birren B."/>
        </authorList>
    </citation>
    <scope>NUCLEOTIDE SEQUENCE [LARGE SCALE GENOMIC DNA]</scope>
    <source>
        <strain evidence="1">54008</strain>
    </source>
</reference>
<dbReference type="Proteomes" id="UP000030676">
    <property type="component" value="Unassembled WGS sequence"/>
</dbReference>
<dbReference type="EMBL" id="JH658867">
    <property type="protein sequence ID" value="EXL74255.1"/>
    <property type="molecule type" value="Genomic_DNA"/>
</dbReference>
<protein>
    <submittedName>
        <fullName evidence="1">Uncharacterized protein</fullName>
    </submittedName>
</protein>
<proteinExistence type="predicted"/>
<dbReference type="AlphaFoldDB" id="X0HRH2"/>
<gene>
    <name evidence="1" type="ORF">FOPG_10544</name>
</gene>
<evidence type="ECO:0000313" key="1">
    <source>
        <dbReference type="EMBL" id="EXL74255.1"/>
    </source>
</evidence>
<organism evidence="1">
    <name type="scientific">Fusarium oxysporum f. sp. conglutinans race 2 54008</name>
    <dbReference type="NCBI Taxonomy" id="1089457"/>
    <lineage>
        <taxon>Eukaryota</taxon>
        <taxon>Fungi</taxon>
        <taxon>Dikarya</taxon>
        <taxon>Ascomycota</taxon>
        <taxon>Pezizomycotina</taxon>
        <taxon>Sordariomycetes</taxon>
        <taxon>Hypocreomycetidae</taxon>
        <taxon>Hypocreales</taxon>
        <taxon>Nectriaceae</taxon>
        <taxon>Fusarium</taxon>
        <taxon>Fusarium oxysporum species complex</taxon>
    </lineage>
</organism>
<reference evidence="1" key="2">
    <citation type="submission" date="2012-05" db="EMBL/GenBank/DDBJ databases">
        <title>The Genome Annotation of Fusarium oxysporum PHW808.</title>
        <authorList>
            <consortium name="The Broad Institute Genomics Platform"/>
            <person name="Ma L.-J."/>
            <person name="Corby-Kistler H."/>
            <person name="Broz K."/>
            <person name="Gale L.R."/>
            <person name="Jonkers W."/>
            <person name="O'Donnell K."/>
            <person name="Ploetz R."/>
            <person name="Steinberg C."/>
            <person name="Schwartz D.C."/>
            <person name="VanEtten H."/>
            <person name="Zhou S."/>
            <person name="Young S.K."/>
            <person name="Zeng Q."/>
            <person name="Gargeya S."/>
            <person name="Fitzgerald M."/>
            <person name="Abouelleil A."/>
            <person name="Alvarado L."/>
            <person name="Chapman S.B."/>
            <person name="Gainer-Dewar J."/>
            <person name="Goldberg J."/>
            <person name="Griggs A."/>
            <person name="Gujja S."/>
            <person name="Hansen M."/>
            <person name="Howarth C."/>
            <person name="Imamovic A."/>
            <person name="Ireland A."/>
            <person name="Larimer J."/>
            <person name="McCowan C."/>
            <person name="Murphy C."/>
            <person name="Pearson M."/>
            <person name="Poon T.W."/>
            <person name="Priest M."/>
            <person name="Roberts A."/>
            <person name="Saif S."/>
            <person name="Shea T."/>
            <person name="Sykes S."/>
            <person name="Wortman J."/>
            <person name="Nusbaum C."/>
            <person name="Birren B."/>
        </authorList>
    </citation>
    <scope>NUCLEOTIDE SEQUENCE</scope>
    <source>
        <strain evidence="1">54008</strain>
    </source>
</reference>